<evidence type="ECO:0000256" key="1">
    <source>
        <dbReference type="ARBA" id="ARBA00001947"/>
    </source>
</evidence>
<evidence type="ECO:0000259" key="5">
    <source>
        <dbReference type="Pfam" id="PF05193"/>
    </source>
</evidence>
<dbReference type="PROSITE" id="PS00143">
    <property type="entry name" value="INSULINASE"/>
    <property type="match status" value="1"/>
</dbReference>
<protein>
    <submittedName>
        <fullName evidence="6">Insulinase family protein</fullName>
    </submittedName>
</protein>
<evidence type="ECO:0000313" key="6">
    <source>
        <dbReference type="EMBL" id="MCD1654765.1"/>
    </source>
</evidence>
<sequence>MPINEFLLSGGTRFLAEPIATTKAVAIGFWFFCGSRDESADSNGITHFVEHMLFKGTSSHSARDISRFFDKTGGYCNAFTEREALCVHCLVPSLYAVEAMRLLRDMTSDSLFITSDIEAERKVILNEIVSSLDEPEEQAADRFFASLFPGSTYSLPVAGTVESVSSLSETDLVSFWNSLVKNGPALVSVAGNFDVQQCKELLDSFSFNPSALQPSFQQEPKTGCFNFHAGFAGSYSPFSQTQIWSASLFPMEKTAESWYAGELLACIVGDTPGSRLFQELREKEGLCYNVFTSFLPTREGLYLISGCSVNHDAAEKTMGVLLSEFDKLRMSGINREEFDYAREHLTGDLLLSAEDTDTRMKRLARQYLYNKSVFGIDQSAGIIESLNFDCVHNISKKAFAPESMHIFTYGTKKAVRKCVKLLKC</sequence>
<dbReference type="Proteomes" id="UP001198163">
    <property type="component" value="Unassembled WGS sequence"/>
</dbReference>
<dbReference type="PANTHER" id="PTHR11851:SF49">
    <property type="entry name" value="MITOCHONDRIAL-PROCESSING PEPTIDASE SUBUNIT ALPHA"/>
    <property type="match status" value="1"/>
</dbReference>
<dbReference type="GO" id="GO:0006508">
    <property type="term" value="P:proteolysis"/>
    <property type="evidence" value="ECO:0007669"/>
    <property type="project" value="InterPro"/>
</dbReference>
<evidence type="ECO:0000256" key="2">
    <source>
        <dbReference type="ARBA" id="ARBA00007261"/>
    </source>
</evidence>
<comment type="similarity">
    <text evidence="2 3">Belongs to the peptidase M16 family.</text>
</comment>
<dbReference type="InterPro" id="IPR050361">
    <property type="entry name" value="MPP/UQCRC_Complex"/>
</dbReference>
<dbReference type="Gene3D" id="3.30.830.10">
    <property type="entry name" value="Metalloenzyme, LuxS/M16 peptidase-like"/>
    <property type="match status" value="2"/>
</dbReference>
<dbReference type="AlphaFoldDB" id="A0AAE3EIB7"/>
<accession>A0AAE3EIB7</accession>
<feature type="domain" description="Peptidase M16 N-terminal" evidence="4">
    <location>
        <begin position="16"/>
        <end position="160"/>
    </location>
</feature>
<dbReference type="GO" id="GO:0004222">
    <property type="term" value="F:metalloendopeptidase activity"/>
    <property type="evidence" value="ECO:0007669"/>
    <property type="project" value="InterPro"/>
</dbReference>
<dbReference type="InterPro" id="IPR011765">
    <property type="entry name" value="Pept_M16_N"/>
</dbReference>
<proteinExistence type="inferred from homology"/>
<dbReference type="Pfam" id="PF05193">
    <property type="entry name" value="Peptidase_M16_C"/>
    <property type="match status" value="1"/>
</dbReference>
<dbReference type="GO" id="GO:0046872">
    <property type="term" value="F:metal ion binding"/>
    <property type="evidence" value="ECO:0007669"/>
    <property type="project" value="InterPro"/>
</dbReference>
<dbReference type="Pfam" id="PF00675">
    <property type="entry name" value="Peptidase_M16"/>
    <property type="match status" value="1"/>
</dbReference>
<feature type="domain" description="Peptidase M16 C-terminal" evidence="5">
    <location>
        <begin position="167"/>
        <end position="343"/>
    </location>
</feature>
<dbReference type="PANTHER" id="PTHR11851">
    <property type="entry name" value="METALLOPROTEASE"/>
    <property type="match status" value="1"/>
</dbReference>
<evidence type="ECO:0000313" key="7">
    <source>
        <dbReference type="Proteomes" id="UP001198163"/>
    </source>
</evidence>
<dbReference type="InterPro" id="IPR001431">
    <property type="entry name" value="Pept_M16_Zn_BS"/>
</dbReference>
<name>A0AAE3EIB7_9SPIR</name>
<comment type="cofactor">
    <cofactor evidence="1">
        <name>Zn(2+)</name>
        <dbReference type="ChEBI" id="CHEBI:29105"/>
    </cofactor>
</comment>
<dbReference type="InterPro" id="IPR007863">
    <property type="entry name" value="Peptidase_M16_C"/>
</dbReference>
<dbReference type="EMBL" id="JAINWA010000003">
    <property type="protein sequence ID" value="MCD1654765.1"/>
    <property type="molecule type" value="Genomic_DNA"/>
</dbReference>
<dbReference type="RefSeq" id="WP_230755290.1">
    <property type="nucleotide sequence ID" value="NZ_JAINWA010000003.1"/>
</dbReference>
<dbReference type="InterPro" id="IPR011249">
    <property type="entry name" value="Metalloenz_LuxS/M16"/>
</dbReference>
<comment type="caution">
    <text evidence="6">The sequence shown here is derived from an EMBL/GenBank/DDBJ whole genome shotgun (WGS) entry which is preliminary data.</text>
</comment>
<evidence type="ECO:0000259" key="4">
    <source>
        <dbReference type="Pfam" id="PF00675"/>
    </source>
</evidence>
<gene>
    <name evidence="6" type="ORF">K7J14_08620</name>
</gene>
<organism evidence="6 7">
    <name type="scientific">Teretinema zuelzerae</name>
    <dbReference type="NCBI Taxonomy" id="156"/>
    <lineage>
        <taxon>Bacteria</taxon>
        <taxon>Pseudomonadati</taxon>
        <taxon>Spirochaetota</taxon>
        <taxon>Spirochaetia</taxon>
        <taxon>Spirochaetales</taxon>
        <taxon>Treponemataceae</taxon>
        <taxon>Teretinema</taxon>
    </lineage>
</organism>
<keyword evidence="7" id="KW-1185">Reference proteome</keyword>
<reference evidence="6" key="1">
    <citation type="submission" date="2021-08" db="EMBL/GenBank/DDBJ databases">
        <title>Comparative analyses of Brucepasteria parasyntrophica and Teretinema zuelzerae.</title>
        <authorList>
            <person name="Song Y."/>
            <person name="Brune A."/>
        </authorList>
    </citation>
    <scope>NUCLEOTIDE SEQUENCE</scope>
    <source>
        <strain evidence="6">DSM 1903</strain>
    </source>
</reference>
<evidence type="ECO:0000256" key="3">
    <source>
        <dbReference type="RuleBase" id="RU004447"/>
    </source>
</evidence>
<dbReference type="SUPFAM" id="SSF63411">
    <property type="entry name" value="LuxS/MPP-like metallohydrolase"/>
    <property type="match status" value="2"/>
</dbReference>